<dbReference type="CDD" id="cd06223">
    <property type="entry name" value="PRTases_typeI"/>
    <property type="match status" value="1"/>
</dbReference>
<keyword evidence="7 11" id="KW-0963">Cytoplasm</keyword>
<dbReference type="GO" id="GO:0003999">
    <property type="term" value="F:adenine phosphoribosyltransferase activity"/>
    <property type="evidence" value="ECO:0007669"/>
    <property type="project" value="UniProtKB-UniRule"/>
</dbReference>
<reference evidence="13" key="1">
    <citation type="submission" date="2020-01" db="EMBL/GenBank/DDBJ databases">
        <authorList>
            <person name="Meier V. D."/>
            <person name="Meier V D."/>
        </authorList>
    </citation>
    <scope>NUCLEOTIDE SEQUENCE</scope>
    <source>
        <strain evidence="13">HLG_WM_MAG_12</strain>
    </source>
</reference>
<dbReference type="InterPro" id="IPR000836">
    <property type="entry name" value="PRTase_dom"/>
</dbReference>
<evidence type="ECO:0000256" key="2">
    <source>
        <dbReference type="ARBA" id="ARBA00003968"/>
    </source>
</evidence>
<evidence type="ECO:0000256" key="6">
    <source>
        <dbReference type="ARBA" id="ARBA00011893"/>
    </source>
</evidence>
<dbReference type="Gene3D" id="3.40.50.2020">
    <property type="match status" value="1"/>
</dbReference>
<name>A0A6S6T890_9BACT</name>
<dbReference type="GO" id="GO:0005737">
    <property type="term" value="C:cytoplasm"/>
    <property type="evidence" value="ECO:0007669"/>
    <property type="project" value="UniProtKB-SubCell"/>
</dbReference>
<dbReference type="FunFam" id="3.40.50.2020:FF:000021">
    <property type="entry name" value="Adenine phosphoribosyltransferase"/>
    <property type="match status" value="1"/>
</dbReference>
<comment type="subcellular location">
    <subcellularLocation>
        <location evidence="3 11">Cytoplasm</location>
    </subcellularLocation>
</comment>
<feature type="domain" description="Phosphoribosyltransferase" evidence="12">
    <location>
        <begin position="30"/>
        <end position="155"/>
    </location>
</feature>
<comment type="function">
    <text evidence="2 11">Catalyzes a salvage reaction resulting in the formation of AMP, that is energically less costly than de novo synthesis.</text>
</comment>
<dbReference type="Pfam" id="PF00156">
    <property type="entry name" value="Pribosyltran"/>
    <property type="match status" value="1"/>
</dbReference>
<evidence type="ECO:0000256" key="7">
    <source>
        <dbReference type="ARBA" id="ARBA00022490"/>
    </source>
</evidence>
<dbReference type="GO" id="GO:0002055">
    <property type="term" value="F:adenine binding"/>
    <property type="evidence" value="ECO:0007669"/>
    <property type="project" value="TreeGrafter"/>
</dbReference>
<accession>A0A6S6T890</accession>
<dbReference type="NCBIfam" id="NF002634">
    <property type="entry name" value="PRK02304.1-3"/>
    <property type="match status" value="1"/>
</dbReference>
<evidence type="ECO:0000256" key="10">
    <source>
        <dbReference type="ARBA" id="ARBA00022726"/>
    </source>
</evidence>
<dbReference type="PANTHER" id="PTHR32315:SF3">
    <property type="entry name" value="ADENINE PHOSPHORIBOSYLTRANSFERASE"/>
    <property type="match status" value="1"/>
</dbReference>
<proteinExistence type="inferred from homology"/>
<keyword evidence="8 11" id="KW-0328">Glycosyltransferase</keyword>
<comment type="subunit">
    <text evidence="11">Homodimer.</text>
</comment>
<dbReference type="SUPFAM" id="SSF53271">
    <property type="entry name" value="PRTase-like"/>
    <property type="match status" value="1"/>
</dbReference>
<evidence type="ECO:0000256" key="9">
    <source>
        <dbReference type="ARBA" id="ARBA00022679"/>
    </source>
</evidence>
<evidence type="ECO:0000256" key="1">
    <source>
        <dbReference type="ARBA" id="ARBA00000868"/>
    </source>
</evidence>
<dbReference type="NCBIfam" id="NF002636">
    <property type="entry name" value="PRK02304.1-5"/>
    <property type="match status" value="1"/>
</dbReference>
<comment type="similarity">
    <text evidence="5 11">Belongs to the purine/pyrimidine phosphoribosyltransferase family.</text>
</comment>
<dbReference type="UniPathway" id="UPA00588">
    <property type="reaction ID" value="UER00646"/>
</dbReference>
<evidence type="ECO:0000256" key="5">
    <source>
        <dbReference type="ARBA" id="ARBA00008391"/>
    </source>
</evidence>
<dbReference type="GO" id="GO:0016208">
    <property type="term" value="F:AMP binding"/>
    <property type="evidence" value="ECO:0007669"/>
    <property type="project" value="TreeGrafter"/>
</dbReference>
<dbReference type="EC" id="2.4.2.7" evidence="6 11"/>
<comment type="pathway">
    <text evidence="4 11">Purine metabolism; AMP biosynthesis via salvage pathway; AMP from adenine: step 1/1.</text>
</comment>
<dbReference type="PANTHER" id="PTHR32315">
    <property type="entry name" value="ADENINE PHOSPHORIBOSYLTRANSFERASE"/>
    <property type="match status" value="1"/>
</dbReference>
<dbReference type="InterPro" id="IPR029057">
    <property type="entry name" value="PRTase-like"/>
</dbReference>
<sequence length="172" mass="19350">MQYLLSKLKDVPNFPKPGITFKDITPLLSDKKAFKQAIEIFYEEYKDKNIDYIIGIESRGFILGAALALQLNVGFVPIRKVGKLPAEKISCKYELEYGYDELEMHKHSFEIQNPNVVLIDDLIATGGSANASISLINKLGVNELYTAFLVNLTFLKGTDKLNTNKIFTILDI</sequence>
<dbReference type="HAMAP" id="MF_00004">
    <property type="entry name" value="Aden_phosphoribosyltr"/>
    <property type="match status" value="1"/>
</dbReference>
<evidence type="ECO:0000256" key="4">
    <source>
        <dbReference type="ARBA" id="ARBA00004659"/>
    </source>
</evidence>
<dbReference type="InterPro" id="IPR005764">
    <property type="entry name" value="Ade_phspho_trans"/>
</dbReference>
<gene>
    <name evidence="11" type="primary">apt</name>
    <name evidence="13" type="ORF">HELGO_WM9054</name>
</gene>
<evidence type="ECO:0000256" key="8">
    <source>
        <dbReference type="ARBA" id="ARBA00022676"/>
    </source>
</evidence>
<dbReference type="GO" id="GO:0044209">
    <property type="term" value="P:AMP salvage"/>
    <property type="evidence" value="ECO:0007669"/>
    <property type="project" value="UniProtKB-UniRule"/>
</dbReference>
<keyword evidence="9 11" id="KW-0808">Transferase</keyword>
<evidence type="ECO:0000256" key="3">
    <source>
        <dbReference type="ARBA" id="ARBA00004496"/>
    </source>
</evidence>
<organism evidence="13">
    <name type="scientific">uncultured Campylobacterales bacterium</name>
    <dbReference type="NCBI Taxonomy" id="352960"/>
    <lineage>
        <taxon>Bacteria</taxon>
        <taxon>Pseudomonadati</taxon>
        <taxon>Campylobacterota</taxon>
        <taxon>Epsilonproteobacteria</taxon>
        <taxon>Campylobacterales</taxon>
        <taxon>environmental samples</taxon>
    </lineage>
</organism>
<evidence type="ECO:0000313" key="13">
    <source>
        <dbReference type="EMBL" id="CAA6815503.1"/>
    </source>
</evidence>
<comment type="catalytic activity">
    <reaction evidence="1 11">
        <text>AMP + diphosphate = 5-phospho-alpha-D-ribose 1-diphosphate + adenine</text>
        <dbReference type="Rhea" id="RHEA:16609"/>
        <dbReference type="ChEBI" id="CHEBI:16708"/>
        <dbReference type="ChEBI" id="CHEBI:33019"/>
        <dbReference type="ChEBI" id="CHEBI:58017"/>
        <dbReference type="ChEBI" id="CHEBI:456215"/>
        <dbReference type="EC" id="2.4.2.7"/>
    </reaction>
</comment>
<dbReference type="EMBL" id="CACVAW010000067">
    <property type="protein sequence ID" value="CAA6815503.1"/>
    <property type="molecule type" value="Genomic_DNA"/>
</dbReference>
<dbReference type="GO" id="GO:0006168">
    <property type="term" value="P:adenine salvage"/>
    <property type="evidence" value="ECO:0007669"/>
    <property type="project" value="InterPro"/>
</dbReference>
<keyword evidence="10 11" id="KW-0660">Purine salvage</keyword>
<dbReference type="NCBIfam" id="TIGR01090">
    <property type="entry name" value="apt"/>
    <property type="match status" value="1"/>
</dbReference>
<dbReference type="AlphaFoldDB" id="A0A6S6T890"/>
<protein>
    <recommendedName>
        <fullName evidence="6 11">Adenine phosphoribosyltransferase</fullName>
        <shortName evidence="11">APRT</shortName>
        <ecNumber evidence="6 11">2.4.2.7</ecNumber>
    </recommendedName>
</protein>
<dbReference type="InterPro" id="IPR050054">
    <property type="entry name" value="UPRTase/APRTase"/>
</dbReference>
<evidence type="ECO:0000256" key="11">
    <source>
        <dbReference type="HAMAP-Rule" id="MF_00004"/>
    </source>
</evidence>
<evidence type="ECO:0000259" key="12">
    <source>
        <dbReference type="Pfam" id="PF00156"/>
    </source>
</evidence>
<dbReference type="GO" id="GO:0006166">
    <property type="term" value="P:purine ribonucleoside salvage"/>
    <property type="evidence" value="ECO:0007669"/>
    <property type="project" value="UniProtKB-UniRule"/>
</dbReference>